<feature type="domain" description="M23ase beta-sheet core" evidence="3">
    <location>
        <begin position="156"/>
        <end position="255"/>
    </location>
</feature>
<dbReference type="InterPro" id="IPR016047">
    <property type="entry name" value="M23ase_b-sheet_dom"/>
</dbReference>
<feature type="compositionally biased region" description="Polar residues" evidence="1">
    <location>
        <begin position="285"/>
        <end position="295"/>
    </location>
</feature>
<gene>
    <name evidence="4" type="ordered locus">Haur_4760</name>
</gene>
<dbReference type="SUPFAM" id="SSF51261">
    <property type="entry name" value="Duplicated hybrid motif"/>
    <property type="match status" value="1"/>
</dbReference>
<sequence>MRSITFFGKWIMIVLLLQGCMQATSTPAPSIQPMDTPTSSPTTLATPVVTATLQAQLPIATGIRPAATATLEILPTTIQATFTPEMLPTIIQPTLAPSPIPSNTSIPVSPIVATETPTLVPPLSTEPPASTFEYVFPIQPANGATFGSCHHDYPASDIFAPFGTAFVAVTSGVIDFVSYRDEWDATNDDPALRGGLSIALIGDDGIRYYGSHLSGIADGITVGNRVEIGQVLGWVGQSGNARSTPAHLHFGISYPSRPDDWQIRRGTLNPVPYLNDWRNGRHTTPDPSQNLGGAC</sequence>
<dbReference type="InterPro" id="IPR050570">
    <property type="entry name" value="Cell_wall_metabolism_enzyme"/>
</dbReference>
<feature type="region of interest" description="Disordered" evidence="1">
    <location>
        <begin position="276"/>
        <end position="295"/>
    </location>
</feature>
<dbReference type="PROSITE" id="PS51257">
    <property type="entry name" value="PROKAR_LIPOPROTEIN"/>
    <property type="match status" value="1"/>
</dbReference>
<dbReference type="Gene3D" id="2.70.70.10">
    <property type="entry name" value="Glucose Permease (Domain IIA)"/>
    <property type="match status" value="1"/>
</dbReference>
<evidence type="ECO:0000313" key="5">
    <source>
        <dbReference type="Proteomes" id="UP000000787"/>
    </source>
</evidence>
<dbReference type="KEGG" id="hau:Haur_4760"/>
<dbReference type="InterPro" id="IPR011055">
    <property type="entry name" value="Dup_hybrid_motif"/>
</dbReference>
<dbReference type="AlphaFoldDB" id="A9B241"/>
<dbReference type="PANTHER" id="PTHR21666">
    <property type="entry name" value="PEPTIDASE-RELATED"/>
    <property type="match status" value="1"/>
</dbReference>
<dbReference type="Proteomes" id="UP000000787">
    <property type="component" value="Chromosome"/>
</dbReference>
<keyword evidence="5" id="KW-1185">Reference proteome</keyword>
<dbReference type="eggNOG" id="COG0739">
    <property type="taxonomic scope" value="Bacteria"/>
</dbReference>
<dbReference type="Pfam" id="PF01551">
    <property type="entry name" value="Peptidase_M23"/>
    <property type="match status" value="1"/>
</dbReference>
<dbReference type="GO" id="GO:0004222">
    <property type="term" value="F:metalloendopeptidase activity"/>
    <property type="evidence" value="ECO:0007669"/>
    <property type="project" value="TreeGrafter"/>
</dbReference>
<feature type="chain" id="PRO_5002734494" evidence="2">
    <location>
        <begin position="24"/>
        <end position="295"/>
    </location>
</feature>
<dbReference type="CDD" id="cd12797">
    <property type="entry name" value="M23_peptidase"/>
    <property type="match status" value="1"/>
</dbReference>
<dbReference type="EMBL" id="CP000875">
    <property type="protein sequence ID" value="ABX07391.1"/>
    <property type="molecule type" value="Genomic_DNA"/>
</dbReference>
<protein>
    <submittedName>
        <fullName evidence="4">Peptidase M23B</fullName>
    </submittedName>
</protein>
<evidence type="ECO:0000256" key="2">
    <source>
        <dbReference type="SAM" id="SignalP"/>
    </source>
</evidence>
<keyword evidence="2" id="KW-0732">Signal</keyword>
<proteinExistence type="predicted"/>
<evidence type="ECO:0000259" key="3">
    <source>
        <dbReference type="Pfam" id="PF01551"/>
    </source>
</evidence>
<accession>A9B241</accession>
<name>A9B241_HERA2</name>
<dbReference type="STRING" id="316274.Haur_4760"/>
<organism evidence="4 5">
    <name type="scientific">Herpetosiphon aurantiacus (strain ATCC 23779 / DSM 785 / 114-95)</name>
    <dbReference type="NCBI Taxonomy" id="316274"/>
    <lineage>
        <taxon>Bacteria</taxon>
        <taxon>Bacillati</taxon>
        <taxon>Chloroflexota</taxon>
        <taxon>Chloroflexia</taxon>
        <taxon>Herpetosiphonales</taxon>
        <taxon>Herpetosiphonaceae</taxon>
        <taxon>Herpetosiphon</taxon>
    </lineage>
</organism>
<reference evidence="4 5" key="1">
    <citation type="journal article" date="2011" name="Stand. Genomic Sci.">
        <title>Complete genome sequence of the filamentous gliding predatory bacterium Herpetosiphon aurantiacus type strain (114-95(T)).</title>
        <authorList>
            <person name="Kiss H."/>
            <person name="Nett M."/>
            <person name="Domin N."/>
            <person name="Martin K."/>
            <person name="Maresca J.A."/>
            <person name="Copeland A."/>
            <person name="Lapidus A."/>
            <person name="Lucas S."/>
            <person name="Berry K.W."/>
            <person name="Glavina Del Rio T."/>
            <person name="Dalin E."/>
            <person name="Tice H."/>
            <person name="Pitluck S."/>
            <person name="Richardson P."/>
            <person name="Bruce D."/>
            <person name="Goodwin L."/>
            <person name="Han C."/>
            <person name="Detter J.C."/>
            <person name="Schmutz J."/>
            <person name="Brettin T."/>
            <person name="Land M."/>
            <person name="Hauser L."/>
            <person name="Kyrpides N.C."/>
            <person name="Ivanova N."/>
            <person name="Goker M."/>
            <person name="Woyke T."/>
            <person name="Klenk H.P."/>
            <person name="Bryant D.A."/>
        </authorList>
    </citation>
    <scope>NUCLEOTIDE SEQUENCE [LARGE SCALE GENOMIC DNA]</scope>
    <source>
        <strain evidence="5">ATCC 23779 / DSM 785 / 114-95</strain>
    </source>
</reference>
<feature type="signal peptide" evidence="2">
    <location>
        <begin position="1"/>
        <end position="23"/>
    </location>
</feature>
<dbReference type="InParanoid" id="A9B241"/>
<dbReference type="BioCyc" id="HAUR316274:GHYA-4818-MONOMER"/>
<evidence type="ECO:0000256" key="1">
    <source>
        <dbReference type="SAM" id="MobiDB-lite"/>
    </source>
</evidence>
<dbReference type="PANTHER" id="PTHR21666:SF268">
    <property type="entry name" value="PEPTIDASE M23 DOMAIN-CONTAINING PROTEIN"/>
    <property type="match status" value="1"/>
</dbReference>
<dbReference type="HOGENOM" id="CLU_1022061_0_0_0"/>
<evidence type="ECO:0000313" key="4">
    <source>
        <dbReference type="EMBL" id="ABX07391.1"/>
    </source>
</evidence>